<sequence>MDSFHMDEKNKQGKTIVFATSSPRRKQMLHQFGLDFRFVDPIGDERIKHGNESPLEYVQSLATQKARSVFDAVPKNAIIFAADTVVVLGDRVIGKPINRTEAEETLKNLSGSHHQVITAICVFDMAKDVYLEEAVTTKVHMRDYGHGEMRSYVETGDPMDKAGSYAIQNDFFNPVEAIEGCYFSVVGLPICTLLKILTQLKLKTIIDVEKHKRDFSKCTGCLMLSPLNKSQIITEL</sequence>
<dbReference type="SUPFAM" id="SSF52972">
    <property type="entry name" value="ITPase-like"/>
    <property type="match status" value="1"/>
</dbReference>
<evidence type="ECO:0000313" key="3">
    <source>
        <dbReference type="EMBL" id="SVD26180.1"/>
    </source>
</evidence>
<reference evidence="3" key="1">
    <citation type="submission" date="2018-05" db="EMBL/GenBank/DDBJ databases">
        <authorList>
            <person name="Lanie J.A."/>
            <person name="Ng W.-L."/>
            <person name="Kazmierczak K.M."/>
            <person name="Andrzejewski T.M."/>
            <person name="Davidsen T.M."/>
            <person name="Wayne K.J."/>
            <person name="Tettelin H."/>
            <person name="Glass J.I."/>
            <person name="Rusch D."/>
            <person name="Podicherti R."/>
            <person name="Tsui H.-C.T."/>
            <person name="Winkler M.E."/>
        </authorList>
    </citation>
    <scope>NUCLEOTIDE SEQUENCE</scope>
</reference>
<proteinExistence type="inferred from homology"/>
<accession>A0A382TVU0</accession>
<keyword evidence="2" id="KW-0378">Hydrolase</keyword>
<dbReference type="InterPro" id="IPR003697">
    <property type="entry name" value="Maf-like"/>
</dbReference>
<dbReference type="EMBL" id="UINC01139564">
    <property type="protein sequence ID" value="SVD26180.1"/>
    <property type="molecule type" value="Genomic_DNA"/>
</dbReference>
<comment type="cofactor">
    <cofactor evidence="1">
        <name>a divalent metal cation</name>
        <dbReference type="ChEBI" id="CHEBI:60240"/>
    </cofactor>
</comment>
<dbReference type="PANTHER" id="PTHR43213:SF5">
    <property type="entry name" value="BIFUNCTIONAL DTTP_UTP PYROPHOSPHATASE_METHYLTRANSFERASE PROTEIN-RELATED"/>
    <property type="match status" value="1"/>
</dbReference>
<name>A0A382TVU0_9ZZZZ</name>
<dbReference type="Pfam" id="PF02545">
    <property type="entry name" value="Maf"/>
    <property type="match status" value="1"/>
</dbReference>
<dbReference type="HAMAP" id="MF_00528">
    <property type="entry name" value="Maf"/>
    <property type="match status" value="1"/>
</dbReference>
<dbReference type="CDD" id="cd00555">
    <property type="entry name" value="Maf"/>
    <property type="match status" value="1"/>
</dbReference>
<dbReference type="NCBIfam" id="TIGR00172">
    <property type="entry name" value="maf"/>
    <property type="match status" value="1"/>
</dbReference>
<dbReference type="Gene3D" id="3.90.950.10">
    <property type="match status" value="1"/>
</dbReference>
<dbReference type="AlphaFoldDB" id="A0A382TVU0"/>
<organism evidence="3">
    <name type="scientific">marine metagenome</name>
    <dbReference type="NCBI Taxonomy" id="408172"/>
    <lineage>
        <taxon>unclassified sequences</taxon>
        <taxon>metagenomes</taxon>
        <taxon>ecological metagenomes</taxon>
    </lineage>
</organism>
<dbReference type="GO" id="GO:0047429">
    <property type="term" value="F:nucleoside triphosphate diphosphatase activity"/>
    <property type="evidence" value="ECO:0007669"/>
    <property type="project" value="InterPro"/>
</dbReference>
<dbReference type="PANTHER" id="PTHR43213">
    <property type="entry name" value="BIFUNCTIONAL DTTP/UTP PYROPHOSPHATASE/METHYLTRANSFERASE PROTEIN-RELATED"/>
    <property type="match status" value="1"/>
</dbReference>
<dbReference type="InterPro" id="IPR029001">
    <property type="entry name" value="ITPase-like_fam"/>
</dbReference>
<dbReference type="PIRSF" id="PIRSF006305">
    <property type="entry name" value="Maf"/>
    <property type="match status" value="1"/>
</dbReference>
<gene>
    <name evidence="3" type="ORF">METZ01_LOCUS379034</name>
</gene>
<evidence type="ECO:0000256" key="1">
    <source>
        <dbReference type="ARBA" id="ARBA00001968"/>
    </source>
</evidence>
<evidence type="ECO:0000256" key="2">
    <source>
        <dbReference type="ARBA" id="ARBA00022801"/>
    </source>
</evidence>
<protein>
    <submittedName>
        <fullName evidence="3">Uncharacterized protein</fullName>
    </submittedName>
</protein>